<organism evidence="2 3">
    <name type="scientific">Rhodoferax lacus</name>
    <dbReference type="NCBI Taxonomy" id="2184758"/>
    <lineage>
        <taxon>Bacteria</taxon>
        <taxon>Pseudomonadati</taxon>
        <taxon>Pseudomonadota</taxon>
        <taxon>Betaproteobacteria</taxon>
        <taxon>Burkholderiales</taxon>
        <taxon>Comamonadaceae</taxon>
        <taxon>Rhodoferax</taxon>
    </lineage>
</organism>
<dbReference type="InterPro" id="IPR036291">
    <property type="entry name" value="NAD(P)-bd_dom_sf"/>
</dbReference>
<comment type="caution">
    <text evidence="2">The sequence shown here is derived from an EMBL/GenBank/DDBJ whole genome shotgun (WGS) entry which is preliminary data.</text>
</comment>
<evidence type="ECO:0000313" key="3">
    <source>
        <dbReference type="Proteomes" id="UP000260665"/>
    </source>
</evidence>
<name>A0A3E1RIJ0_9BURK</name>
<dbReference type="Gene3D" id="3.40.50.720">
    <property type="entry name" value="NAD(P)-binding Rossmann-like Domain"/>
    <property type="match status" value="1"/>
</dbReference>
<dbReference type="Proteomes" id="UP000260665">
    <property type="component" value="Unassembled WGS sequence"/>
</dbReference>
<sequence>MNQSFFKMQMMIQNTCNTVAIVGASSQIGEALLPKLLTAGYVTYCIGRKSKTGDFGITYVFDQSIGRFEPNLISVDTVISLAPLPSIGSVLKMAKTLGAKRIIAFGSTGRFSKVGSTSIIERDFVSQQEAAENFFSMQCEASSIAWTLLRPTMIYGANADQNVSFVDNMVQRFGIFPMPIGASGLRQPVHVEDLAMACILVLQNKITENKAYNLGGGQVLSFPNLVRKVFRDQGKMPILIPTPLLLYSLLIKLAQYYPPASFVRMEMVCRMFQDLIADNKPAFDDFGYSPRAFAGVSPQQYDDSKLNFH</sequence>
<feature type="domain" description="NAD-dependent epimerase/dehydratase" evidence="1">
    <location>
        <begin position="90"/>
        <end position="215"/>
    </location>
</feature>
<evidence type="ECO:0000259" key="1">
    <source>
        <dbReference type="Pfam" id="PF01370"/>
    </source>
</evidence>
<dbReference type="Pfam" id="PF01370">
    <property type="entry name" value="Epimerase"/>
    <property type="match status" value="1"/>
</dbReference>
<keyword evidence="3" id="KW-1185">Reference proteome</keyword>
<accession>A0A3E1RIJ0</accession>
<dbReference type="InterPro" id="IPR001509">
    <property type="entry name" value="Epimerase_deHydtase"/>
</dbReference>
<dbReference type="SUPFAM" id="SSF51735">
    <property type="entry name" value="NAD(P)-binding Rossmann-fold domains"/>
    <property type="match status" value="1"/>
</dbReference>
<dbReference type="EMBL" id="QFZK01000001">
    <property type="protein sequence ID" value="RFO98812.1"/>
    <property type="molecule type" value="Genomic_DNA"/>
</dbReference>
<reference evidence="2 3" key="1">
    <citation type="submission" date="2018-05" db="EMBL/GenBank/DDBJ databases">
        <title>Rhodoferax soyangensis sp.nov., isolated from an oligotrophic freshwater lake.</title>
        <authorList>
            <person name="Park M."/>
        </authorList>
    </citation>
    <scope>NUCLEOTIDE SEQUENCE [LARGE SCALE GENOMIC DNA]</scope>
    <source>
        <strain evidence="2 3">IMCC26218</strain>
    </source>
</reference>
<dbReference type="AlphaFoldDB" id="A0A3E1RIJ0"/>
<proteinExistence type="predicted"/>
<evidence type="ECO:0000313" key="2">
    <source>
        <dbReference type="EMBL" id="RFO98812.1"/>
    </source>
</evidence>
<gene>
    <name evidence="2" type="ORF">DIC66_02755</name>
</gene>
<protein>
    <recommendedName>
        <fullName evidence="1">NAD-dependent epimerase/dehydratase domain-containing protein</fullName>
    </recommendedName>
</protein>